<comment type="cofactor">
    <cofactor evidence="1">
        <name>Mg(2+)</name>
        <dbReference type="ChEBI" id="CHEBI:18420"/>
    </cofactor>
</comment>
<evidence type="ECO:0000313" key="2">
    <source>
        <dbReference type="EMBL" id="OMP09159.1"/>
    </source>
</evidence>
<gene>
    <name evidence="2" type="ORF">COLO4_05751</name>
</gene>
<dbReference type="GO" id="GO:0004722">
    <property type="term" value="F:protein serine/threonine phosphatase activity"/>
    <property type="evidence" value="ECO:0007669"/>
    <property type="project" value="UniProtKB-EC"/>
</dbReference>
<keyword evidence="1" id="KW-0479">Metal-binding</keyword>
<dbReference type="EMBL" id="AWUE01012448">
    <property type="protein sequence ID" value="OMP09159.1"/>
    <property type="molecule type" value="Genomic_DNA"/>
</dbReference>
<comment type="cofactor">
    <cofactor evidence="1">
        <name>Mn(2+)</name>
        <dbReference type="ChEBI" id="CHEBI:29035"/>
    </cofactor>
</comment>
<dbReference type="GO" id="GO:0009507">
    <property type="term" value="C:chloroplast"/>
    <property type="evidence" value="ECO:0007669"/>
    <property type="project" value="TreeGrafter"/>
</dbReference>
<dbReference type="PANTHER" id="PTHR12320">
    <property type="entry name" value="PROTEIN PHOSPHATASE 2C"/>
    <property type="match status" value="1"/>
</dbReference>
<proteinExistence type="inferred from homology"/>
<comment type="catalytic activity">
    <reaction evidence="1">
        <text>O-phospho-L-seryl-[protein] + H2O = L-seryl-[protein] + phosphate</text>
        <dbReference type="Rhea" id="RHEA:20629"/>
        <dbReference type="Rhea" id="RHEA-COMP:9863"/>
        <dbReference type="Rhea" id="RHEA-COMP:11604"/>
        <dbReference type="ChEBI" id="CHEBI:15377"/>
        <dbReference type="ChEBI" id="CHEBI:29999"/>
        <dbReference type="ChEBI" id="CHEBI:43474"/>
        <dbReference type="ChEBI" id="CHEBI:83421"/>
        <dbReference type="EC" id="3.1.3.16"/>
    </reaction>
</comment>
<keyword evidence="3" id="KW-1185">Reference proteome</keyword>
<dbReference type="PANTHER" id="PTHR12320:SF1">
    <property type="entry name" value="PROTEIN PHOSPHATASE PTC7 HOMOLOG"/>
    <property type="match status" value="1"/>
</dbReference>
<evidence type="ECO:0000313" key="3">
    <source>
        <dbReference type="Proteomes" id="UP000187203"/>
    </source>
</evidence>
<keyword evidence="1" id="KW-0378">Hydrolase</keyword>
<protein>
    <recommendedName>
        <fullName evidence="1">Protein phosphatase</fullName>
        <ecNumber evidence="1">3.1.3.16</ecNumber>
    </recommendedName>
</protein>
<dbReference type="GO" id="GO:0046872">
    <property type="term" value="F:metal ion binding"/>
    <property type="evidence" value="ECO:0007669"/>
    <property type="project" value="UniProtKB-UniRule"/>
</dbReference>
<accession>A0A1R3KQ41</accession>
<dbReference type="OrthoDB" id="60843at2759"/>
<comment type="caution">
    <text evidence="2">The sequence shown here is derived from an EMBL/GenBank/DDBJ whole genome shotgun (WGS) entry which is preliminary data.</text>
</comment>
<name>A0A1R3KQ41_9ROSI</name>
<keyword evidence="1" id="KW-0464">Manganese</keyword>
<evidence type="ECO:0000256" key="1">
    <source>
        <dbReference type="RuleBase" id="RU366020"/>
    </source>
</evidence>
<dbReference type="InterPro" id="IPR039123">
    <property type="entry name" value="PPTC7"/>
</dbReference>
<reference evidence="3" key="1">
    <citation type="submission" date="2013-09" db="EMBL/GenBank/DDBJ databases">
        <title>Corchorus olitorius genome sequencing.</title>
        <authorList>
            <person name="Alam M."/>
            <person name="Haque M.S."/>
            <person name="Islam M.S."/>
            <person name="Emdad E.M."/>
            <person name="Islam M.M."/>
            <person name="Ahmed B."/>
            <person name="Halim A."/>
            <person name="Hossen Q.M.M."/>
            <person name="Hossain M.Z."/>
            <person name="Ahmed R."/>
            <person name="Khan M.M."/>
            <person name="Islam R."/>
            <person name="Rashid M.M."/>
            <person name="Khan S.A."/>
            <person name="Rahman M.S."/>
            <person name="Alam M."/>
            <person name="Yahiya A.S."/>
            <person name="Khan M.S."/>
            <person name="Azam M.S."/>
            <person name="Haque T."/>
            <person name="Lashkar M.Z.H."/>
            <person name="Akhand A.I."/>
            <person name="Morshed G."/>
            <person name="Roy S."/>
            <person name="Uddin K.S."/>
            <person name="Rabeya T."/>
            <person name="Hossain A.S."/>
            <person name="Chowdhury A."/>
            <person name="Snigdha A.R."/>
            <person name="Mortoza M.S."/>
            <person name="Matin S.A."/>
            <person name="Hoque S.M.E."/>
            <person name="Islam M.K."/>
            <person name="Roy D.K."/>
            <person name="Haider R."/>
            <person name="Moosa M.M."/>
            <person name="Elias S.M."/>
            <person name="Hasan A.M."/>
            <person name="Jahan S."/>
            <person name="Shafiuddin M."/>
            <person name="Mahmood N."/>
            <person name="Shommy N.S."/>
        </authorList>
    </citation>
    <scope>NUCLEOTIDE SEQUENCE [LARGE SCALE GENOMIC DNA]</scope>
    <source>
        <strain evidence="3">cv. O-4</strain>
    </source>
</reference>
<dbReference type="STRING" id="93759.A0A1R3KQ41"/>
<comment type="similarity">
    <text evidence="1">Belongs to the PP2C family.</text>
</comment>
<organism evidence="2 3">
    <name type="scientific">Corchorus olitorius</name>
    <dbReference type="NCBI Taxonomy" id="93759"/>
    <lineage>
        <taxon>Eukaryota</taxon>
        <taxon>Viridiplantae</taxon>
        <taxon>Streptophyta</taxon>
        <taxon>Embryophyta</taxon>
        <taxon>Tracheophyta</taxon>
        <taxon>Spermatophyta</taxon>
        <taxon>Magnoliopsida</taxon>
        <taxon>eudicotyledons</taxon>
        <taxon>Gunneridae</taxon>
        <taxon>Pentapetalae</taxon>
        <taxon>rosids</taxon>
        <taxon>malvids</taxon>
        <taxon>Malvales</taxon>
        <taxon>Malvaceae</taxon>
        <taxon>Grewioideae</taxon>
        <taxon>Apeibeae</taxon>
        <taxon>Corchorus</taxon>
    </lineage>
</organism>
<keyword evidence="1" id="KW-0460">Magnesium</keyword>
<dbReference type="AlphaFoldDB" id="A0A1R3KQ41"/>
<sequence length="120" mass="13455">MLGRLYLCDHYLNLQAVHGAYTGDSGFMIIRNGPVFKRSSPMLYEFNFPLRIERGDHPSDFVETLFFFRIAEFLATRAQEVGQSLSVRSPFADEAQAAGYLGCRGGKLDDVTVIVSSVKR</sequence>
<dbReference type="EC" id="3.1.3.16" evidence="1"/>
<comment type="catalytic activity">
    <reaction evidence="1">
        <text>O-phospho-L-threonyl-[protein] + H2O = L-threonyl-[protein] + phosphate</text>
        <dbReference type="Rhea" id="RHEA:47004"/>
        <dbReference type="Rhea" id="RHEA-COMP:11060"/>
        <dbReference type="Rhea" id="RHEA-COMP:11605"/>
        <dbReference type="ChEBI" id="CHEBI:15377"/>
        <dbReference type="ChEBI" id="CHEBI:30013"/>
        <dbReference type="ChEBI" id="CHEBI:43474"/>
        <dbReference type="ChEBI" id="CHEBI:61977"/>
        <dbReference type="EC" id="3.1.3.16"/>
    </reaction>
</comment>
<keyword evidence="1" id="KW-0904">Protein phosphatase</keyword>
<dbReference type="Proteomes" id="UP000187203">
    <property type="component" value="Unassembled WGS sequence"/>
</dbReference>